<dbReference type="EMBL" id="RIBW01000022">
    <property type="protein sequence ID" value="RUL96462.1"/>
    <property type="molecule type" value="Genomic_DNA"/>
</dbReference>
<sequence length="198" mass="22768">MRAIGGVMSSIRLFILSSFAELGPMHGHRLRQEAERKRVPFWTDIPVGAVYGAMNRLAAEGLLREAGREQEGNRPTRQLYEITEDGRHALARLRHDGLTEIWFKYDPFDLALTRVDPAKLDELPALLADRLARMKAQLEERRRMIEQALPFIGVAEEWAVRHTAHRMEAEVQYLTDLITALPNLIADERNPRPRKEKP</sequence>
<gene>
    <name evidence="2" type="ORF">EEQ99_30495</name>
</gene>
<dbReference type="PANTHER" id="PTHR43252:SF7">
    <property type="entry name" value="TRANSCRIPTIONAL REGULATOR YQJI"/>
    <property type="match status" value="1"/>
</dbReference>
<comment type="caution">
    <text evidence="2">The sequence shown here is derived from an EMBL/GenBank/DDBJ whole genome shotgun (WGS) entry which is preliminary data.</text>
</comment>
<evidence type="ECO:0000313" key="3">
    <source>
        <dbReference type="Proteomes" id="UP000273611"/>
    </source>
</evidence>
<protein>
    <submittedName>
        <fullName evidence="2">PadR family transcriptional regulator</fullName>
    </submittedName>
</protein>
<evidence type="ECO:0000259" key="1">
    <source>
        <dbReference type="Pfam" id="PF03551"/>
    </source>
</evidence>
<accession>A0A432NA91</accession>
<dbReference type="SUPFAM" id="SSF46785">
    <property type="entry name" value="Winged helix' DNA-binding domain"/>
    <property type="match status" value="1"/>
</dbReference>
<dbReference type="InterPro" id="IPR036388">
    <property type="entry name" value="WH-like_DNA-bd_sf"/>
</dbReference>
<reference evidence="2 3" key="1">
    <citation type="journal article" date="2015" name="Int. J. Syst. Evol. Microbiol.">
        <title>Rhizobium anhuiense sp. nov., isolated from effective nodules of Vicia faba and Pisum sativum.</title>
        <authorList>
            <person name="Zhang Y.J."/>
            <person name="Zheng W.T."/>
            <person name="Everall I."/>
            <person name="Young J.P."/>
            <person name="Zhang X.X."/>
            <person name="Tian C.F."/>
            <person name="Sui X.H."/>
            <person name="Wang E.T."/>
            <person name="Chen W.X."/>
        </authorList>
    </citation>
    <scope>NUCLEOTIDE SEQUENCE [LARGE SCALE GENOMIC DNA]</scope>
    <source>
        <strain evidence="2 3">CCBAU 23252</strain>
    </source>
</reference>
<dbReference type="AlphaFoldDB" id="A0A432NA91"/>
<dbReference type="Pfam" id="PF03551">
    <property type="entry name" value="PadR"/>
    <property type="match status" value="1"/>
</dbReference>
<dbReference type="InterPro" id="IPR005149">
    <property type="entry name" value="Tscrpt_reg_PadR_N"/>
</dbReference>
<dbReference type="Gene3D" id="1.10.10.10">
    <property type="entry name" value="Winged helix-like DNA-binding domain superfamily/Winged helix DNA-binding domain"/>
    <property type="match status" value="1"/>
</dbReference>
<dbReference type="InterPro" id="IPR036390">
    <property type="entry name" value="WH_DNA-bd_sf"/>
</dbReference>
<evidence type="ECO:0000313" key="2">
    <source>
        <dbReference type="EMBL" id="RUL96462.1"/>
    </source>
</evidence>
<organism evidence="2 3">
    <name type="scientific">Rhizobium anhuiense</name>
    <dbReference type="NCBI Taxonomy" id="1184720"/>
    <lineage>
        <taxon>Bacteria</taxon>
        <taxon>Pseudomonadati</taxon>
        <taxon>Pseudomonadota</taxon>
        <taxon>Alphaproteobacteria</taxon>
        <taxon>Hyphomicrobiales</taxon>
        <taxon>Rhizobiaceae</taxon>
        <taxon>Rhizobium/Agrobacterium group</taxon>
        <taxon>Rhizobium</taxon>
    </lineage>
</organism>
<dbReference type="Proteomes" id="UP000273611">
    <property type="component" value="Unassembled WGS sequence"/>
</dbReference>
<feature type="domain" description="Transcription regulator PadR N-terminal" evidence="1">
    <location>
        <begin position="16"/>
        <end position="91"/>
    </location>
</feature>
<name>A0A432NA91_9HYPH</name>
<proteinExistence type="predicted"/>
<dbReference type="PANTHER" id="PTHR43252">
    <property type="entry name" value="TRANSCRIPTIONAL REGULATOR YQJI"/>
    <property type="match status" value="1"/>
</dbReference>